<dbReference type="RefSeq" id="WP_099065943.1">
    <property type="nucleotide sequence ID" value="NZ_LAHD01000002.1"/>
</dbReference>
<comment type="caution">
    <text evidence="2">The sequence shown here is derived from an EMBL/GenBank/DDBJ whole genome shotgun (WGS) entry which is preliminary data.</text>
</comment>
<feature type="region of interest" description="Disordered" evidence="1">
    <location>
        <begin position="83"/>
        <end position="138"/>
    </location>
</feature>
<dbReference type="Proteomes" id="UP000222310">
    <property type="component" value="Unassembled WGS sequence"/>
</dbReference>
<gene>
    <name evidence="2" type="ORF">VF08_00920</name>
</gene>
<evidence type="ECO:0000256" key="1">
    <source>
        <dbReference type="SAM" id="MobiDB-lite"/>
    </source>
</evidence>
<dbReference type="AlphaFoldDB" id="A0A9Q5ZGZ6"/>
<feature type="compositionally biased region" description="Basic and acidic residues" evidence="1">
    <location>
        <begin position="83"/>
        <end position="101"/>
    </location>
</feature>
<protein>
    <submittedName>
        <fullName evidence="2">Uncharacterized protein</fullName>
    </submittedName>
</protein>
<organism evidence="2 3">
    <name type="scientific">Nostoc linckia z8</name>
    <dbReference type="NCBI Taxonomy" id="1628746"/>
    <lineage>
        <taxon>Bacteria</taxon>
        <taxon>Bacillati</taxon>
        <taxon>Cyanobacteriota</taxon>
        <taxon>Cyanophyceae</taxon>
        <taxon>Nostocales</taxon>
        <taxon>Nostocaceae</taxon>
        <taxon>Nostoc</taxon>
    </lineage>
</organism>
<dbReference type="GeneID" id="57092132"/>
<evidence type="ECO:0000313" key="3">
    <source>
        <dbReference type="Proteomes" id="UP000222310"/>
    </source>
</evidence>
<reference evidence="2 3" key="1">
    <citation type="submission" date="2015-02" db="EMBL/GenBank/DDBJ databases">
        <title>Nostoc linckia genome annotation.</title>
        <authorList>
            <person name="Zhou Z."/>
        </authorList>
    </citation>
    <scope>NUCLEOTIDE SEQUENCE [LARGE SCALE GENOMIC DNA]</scope>
    <source>
        <strain evidence="3">z8</strain>
    </source>
</reference>
<sequence length="138" mass="15380">MDKPELAKSYEFPNCPITVSLQIFPEDGSPEGRQILIGIRNHQDPPIFKSHRSNDLACIQQLIDELLAQLQAELPARLTAAIEREQTKPLPKEEKSADKPNTKSAKLKPKLLLPNIEVQPQSGTASDAEQTTLNLFED</sequence>
<evidence type="ECO:0000313" key="2">
    <source>
        <dbReference type="EMBL" id="PHK07201.1"/>
    </source>
</evidence>
<name>A0A9Q5ZGZ6_NOSLI</name>
<accession>A0A9Q5ZGZ6</accession>
<proteinExistence type="predicted"/>
<dbReference type="EMBL" id="LAHD01000002">
    <property type="protein sequence ID" value="PHK07201.1"/>
    <property type="molecule type" value="Genomic_DNA"/>
</dbReference>
<feature type="compositionally biased region" description="Polar residues" evidence="1">
    <location>
        <begin position="118"/>
        <end position="138"/>
    </location>
</feature>